<dbReference type="OrthoDB" id="690204at2"/>
<proteinExistence type="predicted"/>
<protein>
    <recommendedName>
        <fullName evidence="3">Parallel beta helix pectate lyase-like protein</fullName>
    </recommendedName>
</protein>
<dbReference type="Proteomes" id="UP000286246">
    <property type="component" value="Unassembled WGS sequence"/>
</dbReference>
<dbReference type="EMBL" id="RAPY01000001">
    <property type="protein sequence ID" value="RKE57198.1"/>
    <property type="molecule type" value="Genomic_DNA"/>
</dbReference>
<sequence>MANQILIKNTMVEMRSLSSDEIAGLQGTTPIYSGVKLLGYYKQGDTPAPILYYYAATEPGGDDGGSIIAVGGIKLVHHFTDGVDVLYFGAHCDGLTNDLDAFYFSSVYAGKYKKEVILSRDTLIQAAGPRATMGGSSLRAINGAKLIVDGDIQINTTNVKRLHVTDLEIELRNNFGSNTTAHNCRTLFYSSGTKTDRYIYYRNIICRAIVPEENGKYRAKGLIEESGIMGGEINNIITYNIHASITTDRNVGGNLSLSKGLLIADCKFYNAASGVVNNTWNSYIQNIELINTQEQSANFVQKEVPTIPEPYGMDCVLSSGSYTTYNNIRAINPIERCIYVQASHVYAENLYSVNGDGFKFVGYDENKLVENIRVKNTTWVITDEYADLRKFMSHTQLYYVKNIWIEDVKIINQSSASKALLKEFGSIRGYAENVYIKNVQHVGTPMAVGFMRMALPDEPVAGSWEVYKNINIENCSFSIYRNKVNGTILRTGSETGEVKNSWTGYTKADYIANGVNIINCNVENSQRKDKSPYYYRGIKNFHAAGNTAISVLEHASGFIDPALAAELNKQSQSVSIQDTFRTDDIGLALNAADGFRFKDLSTITFNENKTNAQLVVSNHKDGLVSLCSLKSWSPSKAVNSVLNIGTHNAIVTSKSAYGQYTGEIKSGVLANRLGDITPAGFIAFDPQSKELSINSFNADRIMDVEVLLTADQSPSKVIPSLTMSAMINASGTTSAATALWGVSSYVDLMGAKKILYNGRFGNQGSRIAFYSNNGAAAFLSAYPQTDMVITNQEITVPDGALYARISCYDPLSTNFYLILKDENESILL</sequence>
<name>A0A420BKE7_SPHD1</name>
<dbReference type="SUPFAM" id="SSF51126">
    <property type="entry name" value="Pectin lyase-like"/>
    <property type="match status" value="1"/>
</dbReference>
<organism evidence="1 2">
    <name type="scientific">Sphingobacterium detergens</name>
    <dbReference type="NCBI Taxonomy" id="1145106"/>
    <lineage>
        <taxon>Bacteria</taxon>
        <taxon>Pseudomonadati</taxon>
        <taxon>Bacteroidota</taxon>
        <taxon>Sphingobacteriia</taxon>
        <taxon>Sphingobacteriales</taxon>
        <taxon>Sphingobacteriaceae</taxon>
        <taxon>Sphingobacterium</taxon>
    </lineage>
</organism>
<comment type="caution">
    <text evidence="1">The sequence shown here is derived from an EMBL/GenBank/DDBJ whole genome shotgun (WGS) entry which is preliminary data.</text>
</comment>
<keyword evidence="2" id="KW-1185">Reference proteome</keyword>
<reference evidence="1 2" key="1">
    <citation type="submission" date="2018-09" db="EMBL/GenBank/DDBJ databases">
        <title>Genomic Encyclopedia of Type Strains, Phase III (KMG-III): the genomes of soil and plant-associated and newly described type strains.</title>
        <authorList>
            <person name="Whitman W."/>
        </authorList>
    </citation>
    <scope>NUCLEOTIDE SEQUENCE [LARGE SCALE GENOMIC DNA]</scope>
    <source>
        <strain evidence="1 2">CECT 7938</strain>
    </source>
</reference>
<gene>
    <name evidence="1" type="ORF">DFQ12_2076</name>
</gene>
<dbReference type="RefSeq" id="WP_120258777.1">
    <property type="nucleotide sequence ID" value="NZ_RAPY01000001.1"/>
</dbReference>
<dbReference type="InterPro" id="IPR011050">
    <property type="entry name" value="Pectin_lyase_fold/virulence"/>
</dbReference>
<accession>A0A420BKE7</accession>
<dbReference type="AlphaFoldDB" id="A0A420BKE7"/>
<evidence type="ECO:0000313" key="2">
    <source>
        <dbReference type="Proteomes" id="UP000286246"/>
    </source>
</evidence>
<evidence type="ECO:0000313" key="1">
    <source>
        <dbReference type="EMBL" id="RKE57198.1"/>
    </source>
</evidence>
<evidence type="ECO:0008006" key="3">
    <source>
        <dbReference type="Google" id="ProtNLM"/>
    </source>
</evidence>